<dbReference type="Pfam" id="PF25597">
    <property type="entry name" value="SH3_retrovirus"/>
    <property type="match status" value="1"/>
</dbReference>
<dbReference type="PANTHER" id="PTHR42648">
    <property type="entry name" value="TRANSPOSASE, PUTATIVE-RELATED"/>
    <property type="match status" value="1"/>
</dbReference>
<sequence>MALEGRDKLSFIDGSNVVPTAGTPQHKQWRIVDCVVRTWILSTISKDIVNAFLYVSSSRDLWMELEAQYGECDGTLLHKLQREINSTSQGNMSVTAYYTKLKQLWDEFVCLMPPALCSCGLCVCGCNKTKADQNDASQLIQFLMGLNESYDNIRSQILVLEPLPHVNKAYSMVMRVKRQRQVNSEYLDVGDNSAMKAYEQRFNVDWYKELSEQRRKQGVVGRAHAADIEQKTMEKTDPNGNHLISELLEALRLVQNKMPNDPLSVHFATEMAGMAKQKFGLANCNSCSWIVDTGATSHMCGEKRLFHSLTTLKTPKQIHLPDNHITQATQFGDVKLSPTFTLTNDLKLNRVLELGKQVRKLYFLDKDSFVSVSTQSNNIVQALYSSFELDNYSLWHQRLGHCSLDVMHRVSVLKNTKPEKHHLCSICPLAKQTRAPFPLSISDTKSSFDLIHIDIWGPYKQATLSGAHYILTIVDDHSRVTWTFLMHHKSQVVHILTSFFARILTHFGTKIKVVRTDNGSKFLSSSCQDFFQKQGVIHQKTYTYTPQQNGVVERKHRHLLQVARALMFQSQLPKHFWGDSILTATHIINKLPTPTLNWKSPFEILYDSPPTYDNLKMFGCLCFASNIYPHKSKFDQRAFKRVFLGYVPDHKGYKLYDIQRDKVLISRDVIFHESVFPFQSKSTVSDALPISVPSLNPESLITLTDSHLLLLPTLYLQLCLTTISHSSSIEFYFSHSSSSSAVERYKARLVTKGYNQVEGVDYFDRFSPVAKTVTVRIVLAVASGFNWPIHQIDINNAFLHGFLDEDIFMTAPDGYSVPVGKVCKLKRSLYGLKQASRQWNQELTSKLLQFGFFQFSHDHCLFVKDTTADLLVFIKDLGYAKYFLGLEIARSSTGTSVTQYKYIRDIIADAGLEHSKPISTPLPLGLKLTSHNLPALEDPEPFRRLVGRLLYLGYTRPDISYAAQQLSQFIHTPCQSHMDAALHLVRYLKGCPDRGLFFPAANSFTLTAYCDADWASCVDTRRSLTGYCEFLGNALIAWKTKKQTTVSRSTTEAEYRSLGATVCELQWIMFLLQDLHIAVPTPIPLFCDNQAALHIVANLVFHERTKHLEIDCHLVRDKYKFGLVLPSHIFGRQQLDLFTKLLPSPLFAEFLSKLGLVSVTQAHPEGGLLK</sequence>
<dbReference type="GO" id="GO:0006508">
    <property type="term" value="P:proteolysis"/>
    <property type="evidence" value="ECO:0007669"/>
    <property type="project" value="UniProtKB-KW"/>
</dbReference>
<evidence type="ECO:0000256" key="4">
    <source>
        <dbReference type="ARBA" id="ARBA00022801"/>
    </source>
</evidence>
<dbReference type="SUPFAM" id="SSF56672">
    <property type="entry name" value="DNA/RNA polymerases"/>
    <property type="match status" value="1"/>
</dbReference>
<keyword evidence="1" id="KW-0645">Protease</keyword>
<protein>
    <submittedName>
        <fullName evidence="6">Retrovirus-related Pol polyprotein from transposon RE1</fullName>
    </submittedName>
</protein>
<dbReference type="Gene3D" id="3.30.420.10">
    <property type="entry name" value="Ribonuclease H-like superfamily/Ribonuclease H"/>
    <property type="match status" value="1"/>
</dbReference>
<gene>
    <name evidence="6" type="ORF">Sradi_0742700</name>
</gene>
<feature type="domain" description="Integrase catalytic" evidence="5">
    <location>
        <begin position="434"/>
        <end position="609"/>
    </location>
</feature>
<dbReference type="GO" id="GO:0015074">
    <property type="term" value="P:DNA integration"/>
    <property type="evidence" value="ECO:0007669"/>
    <property type="project" value="InterPro"/>
</dbReference>
<dbReference type="InterPro" id="IPR057670">
    <property type="entry name" value="SH3_retrovirus"/>
</dbReference>
<evidence type="ECO:0000256" key="3">
    <source>
        <dbReference type="ARBA" id="ARBA00022750"/>
    </source>
</evidence>
<dbReference type="GO" id="GO:0004190">
    <property type="term" value="F:aspartic-type endopeptidase activity"/>
    <property type="evidence" value="ECO:0007669"/>
    <property type="project" value="UniProtKB-KW"/>
</dbReference>
<evidence type="ECO:0000259" key="5">
    <source>
        <dbReference type="PROSITE" id="PS50994"/>
    </source>
</evidence>
<reference evidence="6" key="2">
    <citation type="journal article" date="2024" name="Plant">
        <title>Genomic evolution and insights into agronomic trait innovations of Sesamum species.</title>
        <authorList>
            <person name="Miao H."/>
            <person name="Wang L."/>
            <person name="Qu L."/>
            <person name="Liu H."/>
            <person name="Sun Y."/>
            <person name="Le M."/>
            <person name="Wang Q."/>
            <person name="Wei S."/>
            <person name="Zheng Y."/>
            <person name="Lin W."/>
            <person name="Duan Y."/>
            <person name="Cao H."/>
            <person name="Xiong S."/>
            <person name="Wang X."/>
            <person name="Wei L."/>
            <person name="Li C."/>
            <person name="Ma Q."/>
            <person name="Ju M."/>
            <person name="Zhao R."/>
            <person name="Li G."/>
            <person name="Mu C."/>
            <person name="Tian Q."/>
            <person name="Mei H."/>
            <person name="Zhang T."/>
            <person name="Gao T."/>
            <person name="Zhang H."/>
        </authorList>
    </citation>
    <scope>NUCLEOTIDE SEQUENCE</scope>
    <source>
        <strain evidence="6">G02</strain>
    </source>
</reference>
<dbReference type="AlphaFoldDB" id="A0AAW2VPK2"/>
<name>A0AAW2VPK2_SESRA</name>
<dbReference type="Pfam" id="PF00665">
    <property type="entry name" value="rve"/>
    <property type="match status" value="1"/>
</dbReference>
<keyword evidence="3" id="KW-0064">Aspartyl protease</keyword>
<dbReference type="PROSITE" id="PS50994">
    <property type="entry name" value="INTEGRASE"/>
    <property type="match status" value="1"/>
</dbReference>
<dbReference type="Pfam" id="PF07727">
    <property type="entry name" value="RVT_2"/>
    <property type="match status" value="1"/>
</dbReference>
<comment type="caution">
    <text evidence="6">The sequence shown here is derived from an EMBL/GenBank/DDBJ whole genome shotgun (WGS) entry which is preliminary data.</text>
</comment>
<dbReference type="EMBL" id="JACGWJ010000003">
    <property type="protein sequence ID" value="KAL0431167.1"/>
    <property type="molecule type" value="Genomic_DNA"/>
</dbReference>
<evidence type="ECO:0000256" key="2">
    <source>
        <dbReference type="ARBA" id="ARBA00022723"/>
    </source>
</evidence>
<accession>A0AAW2VPK2</accession>
<dbReference type="CDD" id="cd09272">
    <property type="entry name" value="RNase_HI_RT_Ty1"/>
    <property type="match status" value="1"/>
</dbReference>
<proteinExistence type="predicted"/>
<reference evidence="6" key="1">
    <citation type="submission" date="2020-06" db="EMBL/GenBank/DDBJ databases">
        <authorList>
            <person name="Li T."/>
            <person name="Hu X."/>
            <person name="Zhang T."/>
            <person name="Song X."/>
            <person name="Zhang H."/>
            <person name="Dai N."/>
            <person name="Sheng W."/>
            <person name="Hou X."/>
            <person name="Wei L."/>
        </authorList>
    </citation>
    <scope>NUCLEOTIDE SEQUENCE</scope>
    <source>
        <strain evidence="6">G02</strain>
        <tissue evidence="6">Leaf</tissue>
    </source>
</reference>
<keyword evidence="2" id="KW-0479">Metal-binding</keyword>
<dbReference type="InterPro" id="IPR043502">
    <property type="entry name" value="DNA/RNA_pol_sf"/>
</dbReference>
<dbReference type="PANTHER" id="PTHR42648:SF31">
    <property type="entry name" value="RNA-DIRECTED DNA POLYMERASE"/>
    <property type="match status" value="1"/>
</dbReference>
<dbReference type="GO" id="GO:0003676">
    <property type="term" value="F:nucleic acid binding"/>
    <property type="evidence" value="ECO:0007669"/>
    <property type="project" value="InterPro"/>
</dbReference>
<dbReference type="InterPro" id="IPR025724">
    <property type="entry name" value="GAG-pre-integrase_dom"/>
</dbReference>
<dbReference type="SUPFAM" id="SSF53098">
    <property type="entry name" value="Ribonuclease H-like"/>
    <property type="match status" value="1"/>
</dbReference>
<evidence type="ECO:0000256" key="1">
    <source>
        <dbReference type="ARBA" id="ARBA00022670"/>
    </source>
</evidence>
<dbReference type="InterPro" id="IPR013103">
    <property type="entry name" value="RVT_2"/>
</dbReference>
<dbReference type="InterPro" id="IPR036397">
    <property type="entry name" value="RNaseH_sf"/>
</dbReference>
<dbReference type="Pfam" id="PF22936">
    <property type="entry name" value="Pol_BBD"/>
    <property type="match status" value="1"/>
</dbReference>
<dbReference type="InterPro" id="IPR054722">
    <property type="entry name" value="PolX-like_BBD"/>
</dbReference>
<dbReference type="GO" id="GO:0046872">
    <property type="term" value="F:metal ion binding"/>
    <property type="evidence" value="ECO:0007669"/>
    <property type="project" value="UniProtKB-KW"/>
</dbReference>
<dbReference type="InterPro" id="IPR001584">
    <property type="entry name" value="Integrase_cat-core"/>
</dbReference>
<organism evidence="6">
    <name type="scientific">Sesamum radiatum</name>
    <name type="common">Black benniseed</name>
    <dbReference type="NCBI Taxonomy" id="300843"/>
    <lineage>
        <taxon>Eukaryota</taxon>
        <taxon>Viridiplantae</taxon>
        <taxon>Streptophyta</taxon>
        <taxon>Embryophyta</taxon>
        <taxon>Tracheophyta</taxon>
        <taxon>Spermatophyta</taxon>
        <taxon>Magnoliopsida</taxon>
        <taxon>eudicotyledons</taxon>
        <taxon>Gunneridae</taxon>
        <taxon>Pentapetalae</taxon>
        <taxon>asterids</taxon>
        <taxon>lamiids</taxon>
        <taxon>Lamiales</taxon>
        <taxon>Pedaliaceae</taxon>
        <taxon>Sesamum</taxon>
    </lineage>
</organism>
<keyword evidence="4" id="KW-0378">Hydrolase</keyword>
<dbReference type="InterPro" id="IPR012337">
    <property type="entry name" value="RNaseH-like_sf"/>
</dbReference>
<evidence type="ECO:0000313" key="6">
    <source>
        <dbReference type="EMBL" id="KAL0431167.1"/>
    </source>
</evidence>
<dbReference type="InterPro" id="IPR039537">
    <property type="entry name" value="Retrotran_Ty1/copia-like"/>
</dbReference>
<dbReference type="Pfam" id="PF13976">
    <property type="entry name" value="gag_pre-integrs"/>
    <property type="match status" value="1"/>
</dbReference>